<feature type="domain" description="YdhG-like" evidence="1">
    <location>
        <begin position="22"/>
        <end position="110"/>
    </location>
</feature>
<dbReference type="Gene3D" id="3.90.1150.200">
    <property type="match status" value="1"/>
</dbReference>
<accession>A0A2D1UC34</accession>
<reference evidence="2 3" key="1">
    <citation type="submission" date="2017-10" db="EMBL/GenBank/DDBJ databases">
        <title>Whole genome of Pedobacter ginsengisoli T01R-27 isolated from tomato rhizosphere.</title>
        <authorList>
            <person name="Weon H.-Y."/>
            <person name="Lee S.A."/>
            <person name="Sang M.K."/>
            <person name="Song J."/>
        </authorList>
    </citation>
    <scope>NUCLEOTIDE SEQUENCE [LARGE SCALE GENOMIC DNA]</scope>
    <source>
        <strain evidence="2 3">T01R-27</strain>
    </source>
</reference>
<dbReference type="RefSeq" id="WP_099441027.1">
    <property type="nucleotide sequence ID" value="NZ_CP024091.1"/>
</dbReference>
<dbReference type="AlphaFoldDB" id="A0A2D1UC34"/>
<dbReference type="SUPFAM" id="SSF159888">
    <property type="entry name" value="YdhG-like"/>
    <property type="match status" value="1"/>
</dbReference>
<protein>
    <recommendedName>
        <fullName evidence="1">YdhG-like domain-containing protein</fullName>
    </recommendedName>
</protein>
<sequence>MIKNDKPTTIDDYISAFPDEVQHVLQEFRKIVNDVAPDAEEKISYGIPTLFLNGNLVHFGGYKNHIGFYPGPGGITEFKDQLSGYELSKGTIKFPLNKPLPVEIISRITAYRAIENRKKTSLKKQK</sequence>
<gene>
    <name evidence="2" type="ORF">CPT03_05885</name>
</gene>
<name>A0A2D1UC34_9SPHI</name>
<dbReference type="Pfam" id="PF08818">
    <property type="entry name" value="DUF1801"/>
    <property type="match status" value="1"/>
</dbReference>
<dbReference type="Proteomes" id="UP000223749">
    <property type="component" value="Chromosome"/>
</dbReference>
<dbReference type="EMBL" id="CP024091">
    <property type="protein sequence ID" value="ATP59156.1"/>
    <property type="molecule type" value="Genomic_DNA"/>
</dbReference>
<evidence type="ECO:0000259" key="1">
    <source>
        <dbReference type="Pfam" id="PF08818"/>
    </source>
</evidence>
<proteinExistence type="predicted"/>
<organism evidence="2 3">
    <name type="scientific">Pedobacter ginsengisoli</name>
    <dbReference type="NCBI Taxonomy" id="363852"/>
    <lineage>
        <taxon>Bacteria</taxon>
        <taxon>Pseudomonadati</taxon>
        <taxon>Bacteroidota</taxon>
        <taxon>Sphingobacteriia</taxon>
        <taxon>Sphingobacteriales</taxon>
        <taxon>Sphingobacteriaceae</taxon>
        <taxon>Pedobacter</taxon>
    </lineage>
</organism>
<dbReference type="InterPro" id="IPR014922">
    <property type="entry name" value="YdhG-like"/>
</dbReference>
<dbReference type="OrthoDB" id="115213at2"/>
<evidence type="ECO:0000313" key="2">
    <source>
        <dbReference type="EMBL" id="ATP59156.1"/>
    </source>
</evidence>
<evidence type="ECO:0000313" key="3">
    <source>
        <dbReference type="Proteomes" id="UP000223749"/>
    </source>
</evidence>
<keyword evidence="3" id="KW-1185">Reference proteome</keyword>
<dbReference type="KEGG" id="pgs:CPT03_05885"/>